<sequence>MRDLRAVAVMQALSPDDADTARFVGGCVRNALMGIEVDDVDIATTLTPDEVTAALEAAKLRAVPTGVEHGTVTAVSGGKPYEITTLRKDVETFGRRAVVAYTTDWAEDAARRDFRLNAIYARPDGTLFDPFDGATDAAAGRIVFIGEARERIAEDFLRILRFYRFNAWYGRTGIDPEGQAACVAMRSGLTELSAERVWKELKKLLAAPDPRAALAAMQEGHVLDELVPGPLDFDRLVRIIVNDIEKSRPPDPVLRVAALAGGGAERVDALCTAMKVSKAERARLEGAATAPRVAPGLDDRARRAALYRLGSETFSDQIRLSEAEGEGDPARAEADLAAAKTWERPAFPVRGADLKAMGYKPGPAMGAALDRLKRAWIESDFSLDREALLAMAREPDS</sequence>
<dbReference type="InterPro" id="IPR043519">
    <property type="entry name" value="NT_sf"/>
</dbReference>
<feature type="domain" description="tRNA nucleotidyltransferase/poly(A) polymerase RNA and SrmB- binding" evidence="10">
    <location>
        <begin position="174"/>
        <end position="229"/>
    </location>
</feature>
<keyword evidence="6" id="KW-0547">Nucleotide-binding</keyword>
<evidence type="ECO:0000256" key="3">
    <source>
        <dbReference type="ARBA" id="ARBA00022694"/>
    </source>
</evidence>
<comment type="caution">
    <text evidence="11">The sequence shown here is derived from an EMBL/GenBank/DDBJ whole genome shotgun (WGS) entry which is preliminary data.</text>
</comment>
<protein>
    <submittedName>
        <fullName evidence="11">CCA tRNA nucleotidyltransferase</fullName>
    </submittedName>
</protein>
<dbReference type="InterPro" id="IPR050264">
    <property type="entry name" value="Bact_CCA-adding_enz_type3_sf"/>
</dbReference>
<name>A0A2U2BS79_9PROT</name>
<evidence type="ECO:0000256" key="5">
    <source>
        <dbReference type="ARBA" id="ARBA00022723"/>
    </source>
</evidence>
<dbReference type="Pfam" id="PF01743">
    <property type="entry name" value="PolyA_pol"/>
    <property type="match status" value="1"/>
</dbReference>
<dbReference type="SUPFAM" id="SSF81301">
    <property type="entry name" value="Nucleotidyltransferase"/>
    <property type="match status" value="1"/>
</dbReference>
<comment type="similarity">
    <text evidence="8">Belongs to the tRNA nucleotidyltransferase/poly(A) polymerase family.</text>
</comment>
<evidence type="ECO:0000256" key="7">
    <source>
        <dbReference type="ARBA" id="ARBA00022842"/>
    </source>
</evidence>
<dbReference type="EMBL" id="QEXV01000005">
    <property type="protein sequence ID" value="PWE16873.1"/>
    <property type="molecule type" value="Genomic_DNA"/>
</dbReference>
<accession>A0A2U2BS79</accession>
<dbReference type="CDD" id="cd05398">
    <property type="entry name" value="NT_ClassII-CCAase"/>
    <property type="match status" value="1"/>
</dbReference>
<dbReference type="GO" id="GO:0000049">
    <property type="term" value="F:tRNA binding"/>
    <property type="evidence" value="ECO:0007669"/>
    <property type="project" value="TreeGrafter"/>
</dbReference>
<dbReference type="GO" id="GO:0000166">
    <property type="term" value="F:nucleotide binding"/>
    <property type="evidence" value="ECO:0007669"/>
    <property type="project" value="UniProtKB-KW"/>
</dbReference>
<dbReference type="InterPro" id="IPR002646">
    <property type="entry name" value="PolA_pol_head_dom"/>
</dbReference>
<dbReference type="Pfam" id="PF12627">
    <property type="entry name" value="PolyA_pol_RNAbd"/>
    <property type="match status" value="1"/>
</dbReference>
<dbReference type="InterPro" id="IPR032828">
    <property type="entry name" value="PolyA_RNA-bd"/>
</dbReference>
<comment type="cofactor">
    <cofactor evidence="1">
        <name>Mg(2+)</name>
        <dbReference type="ChEBI" id="CHEBI:18420"/>
    </cofactor>
</comment>
<reference evidence="12" key="1">
    <citation type="submission" date="2018-05" db="EMBL/GenBank/DDBJ databases">
        <authorList>
            <person name="Liu B.-T."/>
        </authorList>
    </citation>
    <scope>NUCLEOTIDE SEQUENCE [LARGE SCALE GENOMIC DNA]</scope>
    <source>
        <strain evidence="12">WD6-1</strain>
    </source>
</reference>
<proteinExistence type="inferred from homology"/>
<keyword evidence="4" id="KW-0548">Nucleotidyltransferase</keyword>
<evidence type="ECO:0000313" key="11">
    <source>
        <dbReference type="EMBL" id="PWE16873.1"/>
    </source>
</evidence>
<evidence type="ECO:0000259" key="9">
    <source>
        <dbReference type="Pfam" id="PF01743"/>
    </source>
</evidence>
<dbReference type="PANTHER" id="PTHR46173:SF1">
    <property type="entry name" value="CCA TRNA NUCLEOTIDYLTRANSFERASE 1, MITOCHONDRIAL"/>
    <property type="match status" value="1"/>
</dbReference>
<dbReference type="GO" id="GO:0046872">
    <property type="term" value="F:metal ion binding"/>
    <property type="evidence" value="ECO:0007669"/>
    <property type="project" value="UniProtKB-KW"/>
</dbReference>
<keyword evidence="12" id="KW-1185">Reference proteome</keyword>
<keyword evidence="5" id="KW-0479">Metal-binding</keyword>
<evidence type="ECO:0000256" key="6">
    <source>
        <dbReference type="ARBA" id="ARBA00022741"/>
    </source>
</evidence>
<dbReference type="Gene3D" id="3.30.460.10">
    <property type="entry name" value="Beta Polymerase, domain 2"/>
    <property type="match status" value="1"/>
</dbReference>
<keyword evidence="3" id="KW-0819">tRNA processing</keyword>
<dbReference type="GO" id="GO:0016779">
    <property type="term" value="F:nucleotidyltransferase activity"/>
    <property type="evidence" value="ECO:0007669"/>
    <property type="project" value="UniProtKB-KW"/>
</dbReference>
<dbReference type="Proteomes" id="UP000245168">
    <property type="component" value="Unassembled WGS sequence"/>
</dbReference>
<dbReference type="OrthoDB" id="9805698at2"/>
<dbReference type="AlphaFoldDB" id="A0A2U2BS79"/>
<evidence type="ECO:0000256" key="8">
    <source>
        <dbReference type="RuleBase" id="RU003953"/>
    </source>
</evidence>
<keyword evidence="8" id="KW-0694">RNA-binding</keyword>
<dbReference type="GO" id="GO:0008033">
    <property type="term" value="P:tRNA processing"/>
    <property type="evidence" value="ECO:0007669"/>
    <property type="project" value="UniProtKB-KW"/>
</dbReference>
<evidence type="ECO:0000256" key="4">
    <source>
        <dbReference type="ARBA" id="ARBA00022695"/>
    </source>
</evidence>
<keyword evidence="2 8" id="KW-0808">Transferase</keyword>
<evidence type="ECO:0000256" key="2">
    <source>
        <dbReference type="ARBA" id="ARBA00022679"/>
    </source>
</evidence>
<evidence type="ECO:0000313" key="12">
    <source>
        <dbReference type="Proteomes" id="UP000245168"/>
    </source>
</evidence>
<dbReference type="Gene3D" id="1.10.3090.10">
    <property type="entry name" value="cca-adding enzyme, domain 2"/>
    <property type="match status" value="1"/>
</dbReference>
<gene>
    <name evidence="11" type="ORF">DDZ18_10970</name>
</gene>
<dbReference type="PANTHER" id="PTHR46173">
    <property type="entry name" value="CCA TRNA NUCLEOTIDYLTRANSFERASE 1, MITOCHONDRIAL"/>
    <property type="match status" value="1"/>
</dbReference>
<evidence type="ECO:0000259" key="10">
    <source>
        <dbReference type="Pfam" id="PF12627"/>
    </source>
</evidence>
<keyword evidence="7" id="KW-0460">Magnesium</keyword>
<organism evidence="11 12">
    <name type="scientific">Marinicauda salina</name>
    <dbReference type="NCBI Taxonomy" id="2135793"/>
    <lineage>
        <taxon>Bacteria</taxon>
        <taxon>Pseudomonadati</taxon>
        <taxon>Pseudomonadota</taxon>
        <taxon>Alphaproteobacteria</taxon>
        <taxon>Maricaulales</taxon>
        <taxon>Maricaulaceae</taxon>
        <taxon>Marinicauda</taxon>
    </lineage>
</organism>
<dbReference type="SUPFAM" id="SSF81891">
    <property type="entry name" value="Poly A polymerase C-terminal region-like"/>
    <property type="match status" value="1"/>
</dbReference>
<feature type="domain" description="Poly A polymerase head" evidence="9">
    <location>
        <begin position="21"/>
        <end position="142"/>
    </location>
</feature>
<evidence type="ECO:0000256" key="1">
    <source>
        <dbReference type="ARBA" id="ARBA00001946"/>
    </source>
</evidence>